<dbReference type="CDD" id="cd00009">
    <property type="entry name" value="AAA"/>
    <property type="match status" value="1"/>
</dbReference>
<evidence type="ECO:0000256" key="2">
    <source>
        <dbReference type="ARBA" id="ARBA00022840"/>
    </source>
</evidence>
<dbReference type="Gene3D" id="1.10.10.60">
    <property type="entry name" value="Homeodomain-like"/>
    <property type="match status" value="1"/>
</dbReference>
<dbReference type="PROSITE" id="PS50045">
    <property type="entry name" value="SIGMA54_INTERACT_4"/>
    <property type="match status" value="1"/>
</dbReference>
<keyword evidence="2" id="KW-0067">ATP-binding</keyword>
<feature type="non-terminal residue" evidence="8">
    <location>
        <position position="466"/>
    </location>
</feature>
<keyword evidence="3" id="KW-0805">Transcription regulation</keyword>
<evidence type="ECO:0008006" key="9">
    <source>
        <dbReference type="Google" id="ProtNLM"/>
    </source>
</evidence>
<keyword evidence="1" id="KW-0547">Nucleotide-binding</keyword>
<feature type="non-terminal residue" evidence="8">
    <location>
        <position position="1"/>
    </location>
</feature>
<dbReference type="GO" id="GO:0006355">
    <property type="term" value="P:regulation of DNA-templated transcription"/>
    <property type="evidence" value="ECO:0007669"/>
    <property type="project" value="InterPro"/>
</dbReference>
<dbReference type="GO" id="GO:0000160">
    <property type="term" value="P:phosphorelay signal transduction system"/>
    <property type="evidence" value="ECO:0007669"/>
    <property type="project" value="InterPro"/>
</dbReference>
<dbReference type="InterPro" id="IPR002078">
    <property type="entry name" value="Sigma_54_int"/>
</dbReference>
<dbReference type="InterPro" id="IPR027417">
    <property type="entry name" value="P-loop_NTPase"/>
</dbReference>
<dbReference type="InterPro" id="IPR025944">
    <property type="entry name" value="Sigma_54_int_dom_CS"/>
</dbReference>
<dbReference type="InterPro" id="IPR003593">
    <property type="entry name" value="AAA+_ATPase"/>
</dbReference>
<dbReference type="PROSITE" id="PS50110">
    <property type="entry name" value="RESPONSE_REGULATORY"/>
    <property type="match status" value="1"/>
</dbReference>
<evidence type="ECO:0000256" key="3">
    <source>
        <dbReference type="ARBA" id="ARBA00023015"/>
    </source>
</evidence>
<dbReference type="SMART" id="SM00448">
    <property type="entry name" value="REC"/>
    <property type="match status" value="1"/>
</dbReference>
<comment type="caution">
    <text evidence="8">The sequence shown here is derived from an EMBL/GenBank/DDBJ whole genome shotgun (WGS) entry which is preliminary data.</text>
</comment>
<dbReference type="FunFam" id="3.40.50.300:FF:000006">
    <property type="entry name" value="DNA-binding transcriptional regulator NtrC"/>
    <property type="match status" value="1"/>
</dbReference>
<dbReference type="Pfam" id="PF00158">
    <property type="entry name" value="Sigma54_activat"/>
    <property type="match status" value="1"/>
</dbReference>
<dbReference type="SUPFAM" id="SSF52540">
    <property type="entry name" value="P-loop containing nucleoside triphosphate hydrolases"/>
    <property type="match status" value="1"/>
</dbReference>
<dbReference type="GO" id="GO:0043565">
    <property type="term" value="F:sequence-specific DNA binding"/>
    <property type="evidence" value="ECO:0007669"/>
    <property type="project" value="InterPro"/>
</dbReference>
<dbReference type="Gene3D" id="1.10.8.60">
    <property type="match status" value="1"/>
</dbReference>
<organism evidence="8">
    <name type="scientific">marine sediment metagenome</name>
    <dbReference type="NCBI Taxonomy" id="412755"/>
    <lineage>
        <taxon>unclassified sequences</taxon>
        <taxon>metagenomes</taxon>
        <taxon>ecological metagenomes</taxon>
    </lineage>
</organism>
<dbReference type="PRINTS" id="PR01590">
    <property type="entry name" value="HTHFIS"/>
</dbReference>
<dbReference type="SUPFAM" id="SSF52172">
    <property type="entry name" value="CheY-like"/>
    <property type="match status" value="1"/>
</dbReference>
<dbReference type="PROSITE" id="PS00688">
    <property type="entry name" value="SIGMA54_INTERACT_3"/>
    <property type="match status" value="1"/>
</dbReference>
<dbReference type="PANTHER" id="PTHR32071:SF113">
    <property type="entry name" value="ALGINATE BIOSYNTHESIS TRANSCRIPTIONAL REGULATORY PROTEIN ALGB"/>
    <property type="match status" value="1"/>
</dbReference>
<gene>
    <name evidence="8" type="ORF">S01H4_16824</name>
</gene>
<dbReference type="SUPFAM" id="SSF46689">
    <property type="entry name" value="Homeodomain-like"/>
    <property type="match status" value="1"/>
</dbReference>
<evidence type="ECO:0000259" key="6">
    <source>
        <dbReference type="PROSITE" id="PS50045"/>
    </source>
</evidence>
<dbReference type="InterPro" id="IPR002197">
    <property type="entry name" value="HTH_Fis"/>
</dbReference>
<feature type="domain" description="Sigma-54 factor interaction" evidence="6">
    <location>
        <begin position="150"/>
        <end position="379"/>
    </location>
</feature>
<accession>X0YM86</accession>
<proteinExistence type="predicted"/>
<dbReference type="Gene3D" id="3.40.50.300">
    <property type="entry name" value="P-loop containing nucleotide triphosphate hydrolases"/>
    <property type="match status" value="1"/>
</dbReference>
<feature type="domain" description="Response regulatory" evidence="7">
    <location>
        <begin position="9"/>
        <end position="126"/>
    </location>
</feature>
<evidence type="ECO:0000259" key="7">
    <source>
        <dbReference type="PROSITE" id="PS50110"/>
    </source>
</evidence>
<protein>
    <recommendedName>
        <fullName evidence="9">PEP-CTERM-box response regulator transcription factor</fullName>
    </recommendedName>
</protein>
<evidence type="ECO:0000256" key="4">
    <source>
        <dbReference type="ARBA" id="ARBA00023125"/>
    </source>
</evidence>
<dbReference type="PANTHER" id="PTHR32071">
    <property type="entry name" value="TRANSCRIPTIONAL REGULATORY PROTEIN"/>
    <property type="match status" value="1"/>
</dbReference>
<dbReference type="Pfam" id="PF25601">
    <property type="entry name" value="AAA_lid_14"/>
    <property type="match status" value="1"/>
</dbReference>
<keyword evidence="5" id="KW-0804">Transcription</keyword>
<evidence type="ECO:0000256" key="5">
    <source>
        <dbReference type="ARBA" id="ARBA00023163"/>
    </source>
</evidence>
<dbReference type="Gene3D" id="3.40.50.2300">
    <property type="match status" value="1"/>
</dbReference>
<dbReference type="SMART" id="SM00382">
    <property type="entry name" value="AAA"/>
    <property type="match status" value="1"/>
</dbReference>
<dbReference type="InterPro" id="IPR014264">
    <property type="entry name" value="PEP-CTERM_resp_reg"/>
</dbReference>
<dbReference type="GO" id="GO:0005524">
    <property type="term" value="F:ATP binding"/>
    <property type="evidence" value="ECO:0007669"/>
    <property type="project" value="UniProtKB-KW"/>
</dbReference>
<evidence type="ECO:0000256" key="1">
    <source>
        <dbReference type="ARBA" id="ARBA00022741"/>
    </source>
</evidence>
<dbReference type="EMBL" id="BART01007390">
    <property type="protein sequence ID" value="GAG57190.1"/>
    <property type="molecule type" value="Genomic_DNA"/>
</dbReference>
<dbReference type="Pfam" id="PF02954">
    <property type="entry name" value="HTH_8"/>
    <property type="match status" value="1"/>
</dbReference>
<dbReference type="InterPro" id="IPR009057">
    <property type="entry name" value="Homeodomain-like_sf"/>
</dbReference>
<name>X0YM86_9ZZZZ</name>
<dbReference type="AlphaFoldDB" id="X0YM86"/>
<dbReference type="Pfam" id="PF00072">
    <property type="entry name" value="Response_reg"/>
    <property type="match status" value="1"/>
</dbReference>
<dbReference type="InterPro" id="IPR001789">
    <property type="entry name" value="Sig_transdc_resp-reg_receiver"/>
</dbReference>
<reference evidence="8" key="1">
    <citation type="journal article" date="2014" name="Front. Microbiol.">
        <title>High frequency of phylogenetically diverse reductive dehalogenase-homologous genes in deep subseafloor sedimentary metagenomes.</title>
        <authorList>
            <person name="Kawai M."/>
            <person name="Futagami T."/>
            <person name="Toyoda A."/>
            <person name="Takaki Y."/>
            <person name="Nishi S."/>
            <person name="Hori S."/>
            <person name="Arai W."/>
            <person name="Tsubouchi T."/>
            <person name="Morono Y."/>
            <person name="Uchiyama I."/>
            <person name="Ito T."/>
            <person name="Fujiyama A."/>
            <person name="Inagaki F."/>
            <person name="Takami H."/>
        </authorList>
    </citation>
    <scope>NUCLEOTIDE SEQUENCE</scope>
    <source>
        <strain evidence="8">Expedition CK06-06</strain>
    </source>
</reference>
<dbReference type="InterPro" id="IPR011006">
    <property type="entry name" value="CheY-like_superfamily"/>
</dbReference>
<evidence type="ECO:0000313" key="8">
    <source>
        <dbReference type="EMBL" id="GAG57190.1"/>
    </source>
</evidence>
<dbReference type="PROSITE" id="PS00676">
    <property type="entry name" value="SIGMA54_INTERACT_2"/>
    <property type="match status" value="1"/>
</dbReference>
<keyword evidence="4" id="KW-0238">DNA-binding</keyword>
<dbReference type="NCBIfam" id="TIGR02915">
    <property type="entry name" value="PEP_resp_reg"/>
    <property type="match status" value="1"/>
</dbReference>
<dbReference type="InterPro" id="IPR025943">
    <property type="entry name" value="Sigma_54_int_dom_ATP-bd_2"/>
</dbReference>
<dbReference type="InterPro" id="IPR058031">
    <property type="entry name" value="AAA_lid_NorR"/>
</dbReference>
<sequence>DWLSKIKKTLMVVEDDPGLQKALRWAFDDFDVVTAEDRKSAIAQLRLHEPPVVTLDLGLPPDPGSATEGLAILQEILSLAPDTKVIVVTGNDDHENAVRAIGLGAWLFFQKPVDAKLLGVIVERAFNLYELERENSELSRRDFHEPMAGIIATSPQMLEVCETVKKVAPTDASTLLLGESGTGKELLARALHDLSPRAGERFVAINCAAIPDTLLESELFGYEKGAFTGAAKQTQGNIEYANGGTLFLDEIGDLPLSLQAKLLRFLQERIITRVGGRKEIPVDVRVVSATHQHLDELIANGGFREDLYYRLCEIAISIPALRERKGESIVLVNHFLTKEAKQQNKGPMTLTQDALAAIDAYAWPGNIRELANRVKRAVIMSDGKQVTAEALELEAVRSEAMPFNLREVRKQAESQAVLRALSYAKGNVSQAATLLGITRPTFYALVNKYNLGQGQPDSDDEGLVVE</sequence>